<accession>A0A8D4UVI6</accession>
<dbReference type="SUPFAM" id="SSF46604">
    <property type="entry name" value="Epsilon subunit of F1F0-ATP synthase C-terminal domain"/>
    <property type="match status" value="1"/>
</dbReference>
<dbReference type="GO" id="GO:0045259">
    <property type="term" value="C:proton-transporting ATP synthase complex"/>
    <property type="evidence" value="ECO:0007669"/>
    <property type="project" value="UniProtKB-KW"/>
</dbReference>
<comment type="similarity">
    <text evidence="2 8 9">Belongs to the ATPase epsilon chain family.</text>
</comment>
<evidence type="ECO:0000256" key="3">
    <source>
        <dbReference type="ARBA" id="ARBA00022448"/>
    </source>
</evidence>
<dbReference type="Proteomes" id="UP000320585">
    <property type="component" value="Chromosome"/>
</dbReference>
<proteinExistence type="inferred from homology"/>
<dbReference type="EMBL" id="AP019697">
    <property type="protein sequence ID" value="BBK25679.1"/>
    <property type="molecule type" value="Genomic_DNA"/>
</dbReference>
<dbReference type="SUPFAM" id="SSF51344">
    <property type="entry name" value="Epsilon subunit of F1F0-ATP synthase N-terminal domain"/>
    <property type="match status" value="1"/>
</dbReference>
<keyword evidence="10" id="KW-0175">Coiled coil</keyword>
<comment type="subcellular location">
    <subcellularLocation>
        <location evidence="1 8">Cell membrane</location>
        <topology evidence="1 8">Peripheral membrane protein</topology>
    </subcellularLocation>
</comment>
<evidence type="ECO:0000256" key="7">
    <source>
        <dbReference type="ARBA" id="ARBA00023310"/>
    </source>
</evidence>
<dbReference type="KEGG" id="dho:Dia5BBH33_16140"/>
<dbReference type="InterPro" id="IPR020547">
    <property type="entry name" value="ATP_synth_F1_esu_C"/>
</dbReference>
<evidence type="ECO:0000256" key="10">
    <source>
        <dbReference type="SAM" id="Coils"/>
    </source>
</evidence>
<dbReference type="OrthoDB" id="9804110at2"/>
<dbReference type="CDD" id="cd12152">
    <property type="entry name" value="F1-ATPase_delta"/>
    <property type="match status" value="1"/>
</dbReference>
<sequence length="139" mass="15374">MADTLENPMHVEVISPDGPIFTQDGVDLVVARAEDGEFGIEKRHLPLAAALEMCCVRIKTGDKEQRVAVFGGFLEVNDNHVNIIAPLAELADNIDVARAQAAKKRAEDRLAFKKEDVDVDRARLALMRALVRLKTTRNL</sequence>
<evidence type="ECO:0000256" key="1">
    <source>
        <dbReference type="ARBA" id="ARBA00004202"/>
    </source>
</evidence>
<protein>
    <recommendedName>
        <fullName evidence="8">ATP synthase epsilon chain</fullName>
    </recommendedName>
    <alternativeName>
        <fullName evidence="8">ATP synthase F1 sector epsilon subunit</fullName>
    </alternativeName>
    <alternativeName>
        <fullName evidence="8">F-ATPase epsilon subunit</fullName>
    </alternativeName>
</protein>
<dbReference type="InterPro" id="IPR036794">
    <property type="entry name" value="ATP_F1_dsu/esu_C_sf"/>
</dbReference>
<keyword evidence="8" id="KW-0375">Hydrogen ion transport</keyword>
<dbReference type="GO" id="GO:0005524">
    <property type="term" value="F:ATP binding"/>
    <property type="evidence" value="ECO:0007669"/>
    <property type="project" value="UniProtKB-UniRule"/>
</dbReference>
<dbReference type="InterPro" id="IPR036771">
    <property type="entry name" value="ATPsynth_dsu/esu_N"/>
</dbReference>
<dbReference type="PANTHER" id="PTHR13822:SF10">
    <property type="entry name" value="ATP SYNTHASE EPSILON CHAIN, CHLOROPLASTIC"/>
    <property type="match status" value="1"/>
</dbReference>
<gene>
    <name evidence="8 13" type="primary">atpC</name>
    <name evidence="13" type="ORF">Dia5BBH33_16140</name>
</gene>
<dbReference type="RefSeq" id="WP_143332734.1">
    <property type="nucleotide sequence ID" value="NZ_AP019697.1"/>
</dbReference>
<evidence type="ECO:0000256" key="2">
    <source>
        <dbReference type="ARBA" id="ARBA00005712"/>
    </source>
</evidence>
<reference evidence="14" key="1">
    <citation type="submission" date="2019-05" db="EMBL/GenBank/DDBJ databases">
        <title>Complete genome sequencing of Dialister sp. strain 5BBH33.</title>
        <authorList>
            <person name="Sakamoto M."/>
            <person name="Murakami T."/>
            <person name="Mori H."/>
        </authorList>
    </citation>
    <scope>NUCLEOTIDE SEQUENCE [LARGE SCALE GENOMIC DNA]</scope>
    <source>
        <strain evidence="14">5BBH33</strain>
    </source>
</reference>
<dbReference type="GO" id="GO:0046933">
    <property type="term" value="F:proton-transporting ATP synthase activity, rotational mechanism"/>
    <property type="evidence" value="ECO:0007669"/>
    <property type="project" value="UniProtKB-UniRule"/>
</dbReference>
<dbReference type="NCBIfam" id="NF001846">
    <property type="entry name" value="PRK00571.1-3"/>
    <property type="match status" value="1"/>
</dbReference>
<dbReference type="Pfam" id="PF00401">
    <property type="entry name" value="ATP-synt_DE"/>
    <property type="match status" value="1"/>
</dbReference>
<organism evidence="13 14">
    <name type="scientific">Dialister hominis</name>
    <dbReference type="NCBI Taxonomy" id="2582419"/>
    <lineage>
        <taxon>Bacteria</taxon>
        <taxon>Bacillati</taxon>
        <taxon>Bacillota</taxon>
        <taxon>Negativicutes</taxon>
        <taxon>Veillonellales</taxon>
        <taxon>Veillonellaceae</taxon>
        <taxon>Dialister</taxon>
    </lineage>
</organism>
<evidence type="ECO:0000313" key="13">
    <source>
        <dbReference type="EMBL" id="BBK25679.1"/>
    </source>
</evidence>
<dbReference type="Pfam" id="PF02823">
    <property type="entry name" value="ATP-synt_DE_N"/>
    <property type="match status" value="1"/>
</dbReference>
<evidence type="ECO:0000256" key="8">
    <source>
        <dbReference type="HAMAP-Rule" id="MF_00530"/>
    </source>
</evidence>
<keyword evidence="8" id="KW-1003">Cell membrane</keyword>
<evidence type="ECO:0000259" key="12">
    <source>
        <dbReference type="Pfam" id="PF02823"/>
    </source>
</evidence>
<dbReference type="InterPro" id="IPR001469">
    <property type="entry name" value="ATP_synth_F1_dsu/esu"/>
</dbReference>
<keyword evidence="14" id="KW-1185">Reference proteome</keyword>
<dbReference type="InterPro" id="IPR020546">
    <property type="entry name" value="ATP_synth_F1_dsu/esu_N"/>
</dbReference>
<keyword evidence="4 8" id="KW-0406">Ion transport</keyword>
<evidence type="ECO:0000313" key="14">
    <source>
        <dbReference type="Proteomes" id="UP000320585"/>
    </source>
</evidence>
<dbReference type="GeneID" id="92716833"/>
<evidence type="ECO:0000256" key="5">
    <source>
        <dbReference type="ARBA" id="ARBA00023136"/>
    </source>
</evidence>
<dbReference type="NCBIfam" id="TIGR01216">
    <property type="entry name" value="ATP_synt_epsi"/>
    <property type="match status" value="1"/>
</dbReference>
<keyword evidence="7 8" id="KW-0066">ATP synthesis</keyword>
<keyword evidence="3 8" id="KW-0813">Transport</keyword>
<dbReference type="HAMAP" id="MF_00530">
    <property type="entry name" value="ATP_synth_epsil_bac"/>
    <property type="match status" value="1"/>
</dbReference>
<dbReference type="AlphaFoldDB" id="A0A8D4UVI6"/>
<evidence type="ECO:0000259" key="11">
    <source>
        <dbReference type="Pfam" id="PF00401"/>
    </source>
</evidence>
<dbReference type="PANTHER" id="PTHR13822">
    <property type="entry name" value="ATP SYNTHASE DELTA/EPSILON CHAIN"/>
    <property type="match status" value="1"/>
</dbReference>
<evidence type="ECO:0000256" key="9">
    <source>
        <dbReference type="RuleBase" id="RU003656"/>
    </source>
</evidence>
<feature type="coiled-coil region" evidence="10">
    <location>
        <begin position="87"/>
        <end position="116"/>
    </location>
</feature>
<name>A0A8D4UVI6_9FIRM</name>
<comment type="subunit">
    <text evidence="8 9">F-type ATPases have 2 components, CF(1) - the catalytic core - and CF(0) - the membrane proton channel. CF(1) has five subunits: alpha(3), beta(3), gamma(1), delta(1), epsilon(1). CF(0) has three main subunits: a, b and c.</text>
</comment>
<dbReference type="GO" id="GO:0005886">
    <property type="term" value="C:plasma membrane"/>
    <property type="evidence" value="ECO:0007669"/>
    <property type="project" value="UniProtKB-SubCell"/>
</dbReference>
<dbReference type="Gene3D" id="2.60.15.10">
    <property type="entry name" value="F0F1 ATP synthase delta/epsilon subunit, N-terminal"/>
    <property type="match status" value="1"/>
</dbReference>
<keyword evidence="5 8" id="KW-0472">Membrane</keyword>
<dbReference type="Gene3D" id="1.20.5.440">
    <property type="entry name" value="ATP synthase delta/epsilon subunit, C-terminal domain"/>
    <property type="match status" value="1"/>
</dbReference>
<evidence type="ECO:0000256" key="6">
    <source>
        <dbReference type="ARBA" id="ARBA00023196"/>
    </source>
</evidence>
<feature type="domain" description="ATP synthase F1 complex delta/epsilon subunit N-terminal" evidence="12">
    <location>
        <begin position="9"/>
        <end position="85"/>
    </location>
</feature>
<feature type="domain" description="ATP synthase epsilon subunit C-terminal" evidence="11">
    <location>
        <begin position="92"/>
        <end position="135"/>
    </location>
</feature>
<comment type="function">
    <text evidence="8">Produces ATP from ADP in the presence of a proton gradient across the membrane.</text>
</comment>
<evidence type="ECO:0000256" key="4">
    <source>
        <dbReference type="ARBA" id="ARBA00023065"/>
    </source>
</evidence>
<keyword evidence="6 8" id="KW-0139">CF(1)</keyword>